<dbReference type="Proteomes" id="UP000886700">
    <property type="component" value="Unplaced"/>
</dbReference>
<dbReference type="GO" id="GO:0001894">
    <property type="term" value="P:tissue homeostasis"/>
    <property type="evidence" value="ECO:0007669"/>
    <property type="project" value="Ensembl"/>
</dbReference>
<organism evidence="7 8">
    <name type="scientific">Mesocricetus auratus</name>
    <name type="common">Golden hamster</name>
    <dbReference type="NCBI Taxonomy" id="10036"/>
    <lineage>
        <taxon>Eukaryota</taxon>
        <taxon>Metazoa</taxon>
        <taxon>Chordata</taxon>
        <taxon>Craniata</taxon>
        <taxon>Vertebrata</taxon>
        <taxon>Euteleostomi</taxon>
        <taxon>Mammalia</taxon>
        <taxon>Eutheria</taxon>
        <taxon>Euarchontoglires</taxon>
        <taxon>Glires</taxon>
        <taxon>Rodentia</taxon>
        <taxon>Myomorpha</taxon>
        <taxon>Muroidea</taxon>
        <taxon>Cricetidae</taxon>
        <taxon>Cricetinae</taxon>
        <taxon>Mesocricetus</taxon>
    </lineage>
</organism>
<keyword evidence="3" id="KW-0804">Transcription</keyword>
<dbReference type="SUPFAM" id="SSF47459">
    <property type="entry name" value="HLH, helix-loop-helix DNA-binding domain"/>
    <property type="match status" value="1"/>
</dbReference>
<protein>
    <submittedName>
        <fullName evidence="8">Achaete-scute homolog 3</fullName>
    </submittedName>
</protein>
<dbReference type="GO" id="GO:0005634">
    <property type="term" value="C:nucleus"/>
    <property type="evidence" value="ECO:0007669"/>
    <property type="project" value="Ensembl"/>
</dbReference>
<dbReference type="eggNOG" id="KOG4029">
    <property type="taxonomic scope" value="Eukaryota"/>
</dbReference>
<dbReference type="GeneID" id="101843768"/>
<dbReference type="GO" id="GO:0070654">
    <property type="term" value="P:sensory epithelium regeneration"/>
    <property type="evidence" value="ECO:0007669"/>
    <property type="project" value="Ensembl"/>
</dbReference>
<dbReference type="PANTHER" id="PTHR23349:SF108">
    <property type="entry name" value="BHLH DOMAIN-CONTAINING PROTEIN"/>
    <property type="match status" value="1"/>
</dbReference>
<dbReference type="STRING" id="10036.ENSMAUP00000005265"/>
<keyword evidence="7" id="KW-1185">Reference proteome</keyword>
<gene>
    <name evidence="8" type="primary">Ascl3</name>
</gene>
<dbReference type="PANTHER" id="PTHR23349">
    <property type="entry name" value="BASIC HELIX-LOOP-HELIX TRANSCRIPTION FACTOR, TWIST"/>
    <property type="match status" value="1"/>
</dbReference>
<feature type="region of interest" description="Disordered" evidence="5">
    <location>
        <begin position="152"/>
        <end position="174"/>
    </location>
</feature>
<dbReference type="InterPro" id="IPR036638">
    <property type="entry name" value="HLH_DNA-bd_sf"/>
</dbReference>
<dbReference type="Gene3D" id="4.10.280.10">
    <property type="entry name" value="Helix-loop-helix DNA-binding domain"/>
    <property type="match status" value="1"/>
</dbReference>
<feature type="domain" description="BHLH" evidence="6">
    <location>
        <begin position="92"/>
        <end position="144"/>
    </location>
</feature>
<name>A0A1U7QVS4_MESAU</name>
<dbReference type="CTD" id="56676"/>
<evidence type="ECO:0000256" key="2">
    <source>
        <dbReference type="ARBA" id="ARBA00023125"/>
    </source>
</evidence>
<dbReference type="RefSeq" id="XP_005075749.1">
    <property type="nucleotide sequence ID" value="XM_005075692.4"/>
</dbReference>
<dbReference type="InterPro" id="IPR011598">
    <property type="entry name" value="bHLH_dom"/>
</dbReference>
<reference evidence="8" key="1">
    <citation type="submission" date="2025-08" db="UniProtKB">
        <authorList>
            <consortium name="RefSeq"/>
        </authorList>
    </citation>
    <scope>IDENTIFICATION</scope>
    <source>
        <tissue evidence="8">Liver</tissue>
    </source>
</reference>
<keyword evidence="2" id="KW-0238">DNA-binding</keyword>
<dbReference type="PROSITE" id="PS50888">
    <property type="entry name" value="BHLH"/>
    <property type="match status" value="1"/>
</dbReference>
<dbReference type="OrthoDB" id="6241467at2759"/>
<dbReference type="CDD" id="cd19745">
    <property type="entry name" value="bHLH_TS_ASCL3"/>
    <property type="match status" value="1"/>
</dbReference>
<evidence type="ECO:0000256" key="5">
    <source>
        <dbReference type="SAM" id="MobiDB-lite"/>
    </source>
</evidence>
<dbReference type="GO" id="GO:0005667">
    <property type="term" value="C:transcription regulator complex"/>
    <property type="evidence" value="ECO:0007669"/>
    <property type="project" value="Ensembl"/>
</dbReference>
<evidence type="ECO:0000256" key="1">
    <source>
        <dbReference type="ARBA" id="ARBA00023015"/>
    </source>
</evidence>
<dbReference type="GO" id="GO:0046983">
    <property type="term" value="F:protein dimerization activity"/>
    <property type="evidence" value="ECO:0007669"/>
    <property type="project" value="InterPro"/>
</dbReference>
<dbReference type="KEGG" id="maua:101843768"/>
<evidence type="ECO:0000259" key="6">
    <source>
        <dbReference type="PROSITE" id="PS50888"/>
    </source>
</evidence>
<dbReference type="GO" id="GO:0000977">
    <property type="term" value="F:RNA polymerase II transcription regulatory region sequence-specific DNA binding"/>
    <property type="evidence" value="ECO:0007669"/>
    <property type="project" value="Ensembl"/>
</dbReference>
<dbReference type="InterPro" id="IPR050283">
    <property type="entry name" value="E-box_TF_Regulators"/>
</dbReference>
<dbReference type="FunFam" id="4.10.280.10:FF:000038">
    <property type="entry name" value="achaete-scute homolog 3"/>
    <property type="match status" value="1"/>
</dbReference>
<feature type="compositionally biased region" description="Polar residues" evidence="5">
    <location>
        <begin position="156"/>
        <end position="165"/>
    </location>
</feature>
<dbReference type="SMART" id="SM00353">
    <property type="entry name" value="HLH"/>
    <property type="match status" value="1"/>
</dbReference>
<evidence type="ECO:0000313" key="8">
    <source>
        <dbReference type="RefSeq" id="XP_005075749.1"/>
    </source>
</evidence>
<dbReference type="GO" id="GO:0007431">
    <property type="term" value="P:salivary gland development"/>
    <property type="evidence" value="ECO:0007669"/>
    <property type="project" value="Ensembl"/>
</dbReference>
<proteinExistence type="predicted"/>
<evidence type="ECO:0000256" key="3">
    <source>
        <dbReference type="ARBA" id="ARBA00023163"/>
    </source>
</evidence>
<accession>A0A1U7QVS4</accession>
<keyword evidence="1" id="KW-0805">Transcription regulation</keyword>
<evidence type="ECO:0000313" key="7">
    <source>
        <dbReference type="Proteomes" id="UP000886700"/>
    </source>
</evidence>
<dbReference type="AlphaFoldDB" id="A0A1U7QVS4"/>
<dbReference type="GO" id="GO:0001227">
    <property type="term" value="F:DNA-binding transcription repressor activity, RNA polymerase II-specific"/>
    <property type="evidence" value="ECO:0007669"/>
    <property type="project" value="Ensembl"/>
</dbReference>
<sequence>MDSRSYSSPPDRLSVFSESAHLPPSRPFYLDPMVTVHLCPEAPVPPVYTEELPLLPFSSDALIMDNYGDPYAFPFPMPYVNYRRCDYAYGPAFIRKRNERERQRVKCVNEGYARLRRHLPEDYLEKRLSKVETLRAAIKYISYLQSLLYPDETETQRNPGTTSCGPQEPSLRVI</sequence>
<keyword evidence="4" id="KW-0539">Nucleus</keyword>
<dbReference type="Pfam" id="PF00010">
    <property type="entry name" value="HLH"/>
    <property type="match status" value="1"/>
</dbReference>
<evidence type="ECO:0000256" key="4">
    <source>
        <dbReference type="ARBA" id="ARBA00023242"/>
    </source>
</evidence>